<dbReference type="EMBL" id="CADCXU010027048">
    <property type="protein sequence ID" value="CAB0013922.1"/>
    <property type="molecule type" value="Genomic_DNA"/>
</dbReference>
<dbReference type="AlphaFoldDB" id="A0A6H5HIS2"/>
<dbReference type="Proteomes" id="UP000479000">
    <property type="component" value="Unassembled WGS sequence"/>
</dbReference>
<accession>A0A6H5HIS2</accession>
<gene>
    <name evidence="1" type="ORF">NTEN_LOCUS18466</name>
</gene>
<protein>
    <submittedName>
        <fullName evidence="1">Uncharacterized protein</fullName>
    </submittedName>
</protein>
<evidence type="ECO:0000313" key="1">
    <source>
        <dbReference type="EMBL" id="CAB0013922.1"/>
    </source>
</evidence>
<keyword evidence="2" id="KW-1185">Reference proteome</keyword>
<name>A0A6H5HIS2_9HEMI</name>
<organism evidence="1 2">
    <name type="scientific">Nesidiocoris tenuis</name>
    <dbReference type="NCBI Taxonomy" id="355587"/>
    <lineage>
        <taxon>Eukaryota</taxon>
        <taxon>Metazoa</taxon>
        <taxon>Ecdysozoa</taxon>
        <taxon>Arthropoda</taxon>
        <taxon>Hexapoda</taxon>
        <taxon>Insecta</taxon>
        <taxon>Pterygota</taxon>
        <taxon>Neoptera</taxon>
        <taxon>Paraneoptera</taxon>
        <taxon>Hemiptera</taxon>
        <taxon>Heteroptera</taxon>
        <taxon>Panheteroptera</taxon>
        <taxon>Cimicomorpha</taxon>
        <taxon>Miridae</taxon>
        <taxon>Dicyphina</taxon>
        <taxon>Nesidiocoris</taxon>
    </lineage>
</organism>
<proteinExistence type="predicted"/>
<sequence length="72" mass="8622">MSVAQGLNSLAMKNHYQTRVLYSKRRSNYLSSRLVSWHRSHIDQQNHRLAWKMWRGQDEGVGEIGKMIWQHQ</sequence>
<evidence type="ECO:0000313" key="2">
    <source>
        <dbReference type="Proteomes" id="UP000479000"/>
    </source>
</evidence>
<reference evidence="1 2" key="1">
    <citation type="submission" date="2020-02" db="EMBL/GenBank/DDBJ databases">
        <authorList>
            <person name="Ferguson B K."/>
        </authorList>
    </citation>
    <scope>NUCLEOTIDE SEQUENCE [LARGE SCALE GENOMIC DNA]</scope>
</reference>